<feature type="binding site" evidence="13">
    <location>
        <position position="143"/>
    </location>
    <ligand>
        <name>FMN</name>
        <dbReference type="ChEBI" id="CHEBI:58210"/>
    </ligand>
</feature>
<feature type="active site" description="Proton donor" evidence="12">
    <location>
        <position position="105"/>
    </location>
</feature>
<comment type="caution">
    <text evidence="15">The sequence shown here is derived from an EMBL/GenBank/DDBJ whole genome shotgun (WGS) entry which is preliminary data.</text>
</comment>
<keyword evidence="5 11" id="KW-0819">tRNA processing</keyword>
<evidence type="ECO:0000256" key="12">
    <source>
        <dbReference type="PIRSR" id="PIRSR006621-1"/>
    </source>
</evidence>
<dbReference type="CDD" id="cd02801">
    <property type="entry name" value="DUS_like_FMN"/>
    <property type="match status" value="1"/>
</dbReference>
<feature type="binding site" evidence="13">
    <location>
        <begin position="228"/>
        <end position="229"/>
    </location>
    <ligand>
        <name>FMN</name>
        <dbReference type="ChEBI" id="CHEBI:58210"/>
    </ligand>
</feature>
<dbReference type="EMBL" id="DVMZ01000123">
    <property type="protein sequence ID" value="HIU59361.1"/>
    <property type="molecule type" value="Genomic_DNA"/>
</dbReference>
<feature type="binding site" evidence="13">
    <location>
        <begin position="204"/>
        <end position="206"/>
    </location>
    <ligand>
        <name>FMN</name>
        <dbReference type="ChEBI" id="CHEBI:58210"/>
    </ligand>
</feature>
<evidence type="ECO:0000256" key="2">
    <source>
        <dbReference type="ARBA" id="ARBA00022555"/>
    </source>
</evidence>
<evidence type="ECO:0000256" key="10">
    <source>
        <dbReference type="ARBA" id="ARBA00048802"/>
    </source>
</evidence>
<feature type="domain" description="DUS-like FMN-binding" evidence="14">
    <location>
        <begin position="19"/>
        <end position="309"/>
    </location>
</feature>
<dbReference type="InterPro" id="IPR024036">
    <property type="entry name" value="tRNA-dHydroUridine_Synthase_C"/>
</dbReference>
<evidence type="ECO:0000256" key="1">
    <source>
        <dbReference type="ARBA" id="ARBA00002790"/>
    </source>
</evidence>
<dbReference type="Proteomes" id="UP000824081">
    <property type="component" value="Unassembled WGS sequence"/>
</dbReference>
<evidence type="ECO:0000256" key="8">
    <source>
        <dbReference type="ARBA" id="ARBA00023002"/>
    </source>
</evidence>
<evidence type="ECO:0000256" key="7">
    <source>
        <dbReference type="ARBA" id="ARBA00022884"/>
    </source>
</evidence>
<dbReference type="PIRSF" id="PIRSF006621">
    <property type="entry name" value="Dus"/>
    <property type="match status" value="1"/>
</dbReference>
<comment type="catalytic activity">
    <reaction evidence="9">
        <text>a 5,6-dihydrouridine in tRNA + NADP(+) = a uridine in tRNA + NADPH + H(+)</text>
        <dbReference type="Rhea" id="RHEA:23624"/>
        <dbReference type="Rhea" id="RHEA-COMP:13339"/>
        <dbReference type="Rhea" id="RHEA-COMP:13887"/>
        <dbReference type="ChEBI" id="CHEBI:15378"/>
        <dbReference type="ChEBI" id="CHEBI:57783"/>
        <dbReference type="ChEBI" id="CHEBI:58349"/>
        <dbReference type="ChEBI" id="CHEBI:65315"/>
        <dbReference type="ChEBI" id="CHEBI:74443"/>
    </reaction>
</comment>
<dbReference type="GO" id="GO:0017150">
    <property type="term" value="F:tRNA dihydrouridine synthase activity"/>
    <property type="evidence" value="ECO:0007669"/>
    <property type="project" value="InterPro"/>
</dbReference>
<accession>A0A9D1SGJ5</accession>
<name>A0A9D1SGJ5_9FIRM</name>
<dbReference type="SUPFAM" id="SSF51395">
    <property type="entry name" value="FMN-linked oxidoreductases"/>
    <property type="match status" value="1"/>
</dbReference>
<evidence type="ECO:0000256" key="4">
    <source>
        <dbReference type="ARBA" id="ARBA00022643"/>
    </source>
</evidence>
<evidence type="ECO:0000313" key="16">
    <source>
        <dbReference type="Proteomes" id="UP000824081"/>
    </source>
</evidence>
<evidence type="ECO:0000313" key="15">
    <source>
        <dbReference type="EMBL" id="HIU59361.1"/>
    </source>
</evidence>
<dbReference type="InterPro" id="IPR013785">
    <property type="entry name" value="Aldolase_TIM"/>
</dbReference>
<keyword evidence="4 11" id="KW-0288">FMN</keyword>
<comment type="function">
    <text evidence="1 11">Catalyzes the synthesis of 5,6-dihydrouridine (D), a modified base found in the D-loop of most tRNAs, via the reduction of the C5-C6 double bond in target uridines.</text>
</comment>
<dbReference type="PANTHER" id="PTHR45846">
    <property type="entry name" value="TRNA-DIHYDROURIDINE(47) SYNTHASE [NAD(P)(+)]-LIKE"/>
    <property type="match status" value="1"/>
</dbReference>
<comment type="cofactor">
    <cofactor evidence="11 13">
        <name>FMN</name>
        <dbReference type="ChEBI" id="CHEBI:58210"/>
    </cofactor>
</comment>
<evidence type="ECO:0000256" key="6">
    <source>
        <dbReference type="ARBA" id="ARBA00022857"/>
    </source>
</evidence>
<keyword evidence="6" id="KW-0521">NADP</keyword>
<dbReference type="PANTHER" id="PTHR45846:SF1">
    <property type="entry name" value="TRNA-DIHYDROURIDINE(47) SYNTHASE [NAD(P)(+)]-LIKE"/>
    <property type="match status" value="1"/>
</dbReference>
<evidence type="ECO:0000256" key="13">
    <source>
        <dbReference type="PIRSR" id="PIRSR006621-2"/>
    </source>
</evidence>
<dbReference type="GO" id="GO:0000049">
    <property type="term" value="F:tRNA binding"/>
    <property type="evidence" value="ECO:0007669"/>
    <property type="project" value="UniProtKB-KW"/>
</dbReference>
<feature type="binding site" evidence="13">
    <location>
        <position position="173"/>
    </location>
    <ligand>
        <name>FMN</name>
        <dbReference type="ChEBI" id="CHEBI:58210"/>
    </ligand>
</feature>
<feature type="binding site" evidence="13">
    <location>
        <position position="75"/>
    </location>
    <ligand>
        <name>FMN</name>
        <dbReference type="ChEBI" id="CHEBI:58210"/>
    </ligand>
</feature>
<comment type="similarity">
    <text evidence="11">Belongs to the dus family.</text>
</comment>
<keyword evidence="8 11" id="KW-0560">Oxidoreductase</keyword>
<evidence type="ECO:0000256" key="9">
    <source>
        <dbReference type="ARBA" id="ARBA00048205"/>
    </source>
</evidence>
<comment type="catalytic activity">
    <reaction evidence="10">
        <text>a 5,6-dihydrouridine in tRNA + NAD(+) = a uridine in tRNA + NADH + H(+)</text>
        <dbReference type="Rhea" id="RHEA:54452"/>
        <dbReference type="Rhea" id="RHEA-COMP:13339"/>
        <dbReference type="Rhea" id="RHEA-COMP:13887"/>
        <dbReference type="ChEBI" id="CHEBI:15378"/>
        <dbReference type="ChEBI" id="CHEBI:57540"/>
        <dbReference type="ChEBI" id="CHEBI:57945"/>
        <dbReference type="ChEBI" id="CHEBI:65315"/>
        <dbReference type="ChEBI" id="CHEBI:74443"/>
    </reaction>
</comment>
<dbReference type="GO" id="GO:0050660">
    <property type="term" value="F:flavin adenine dinucleotide binding"/>
    <property type="evidence" value="ECO:0007669"/>
    <property type="project" value="InterPro"/>
</dbReference>
<proteinExistence type="inferred from homology"/>
<organism evidence="15 16">
    <name type="scientific">Candidatus Scatosoma pullistercoris</name>
    <dbReference type="NCBI Taxonomy" id="2840934"/>
    <lineage>
        <taxon>Bacteria</taxon>
        <taxon>Bacillati</taxon>
        <taxon>Bacillota</taxon>
        <taxon>Clostridia</taxon>
        <taxon>Candidatus Scatosoma</taxon>
    </lineage>
</organism>
<dbReference type="EC" id="1.3.1.-" evidence="11"/>
<dbReference type="Pfam" id="PF01207">
    <property type="entry name" value="Dus"/>
    <property type="match status" value="1"/>
</dbReference>
<evidence type="ECO:0000259" key="14">
    <source>
        <dbReference type="Pfam" id="PF01207"/>
    </source>
</evidence>
<dbReference type="Gene3D" id="3.20.20.70">
    <property type="entry name" value="Aldolase class I"/>
    <property type="match status" value="1"/>
</dbReference>
<evidence type="ECO:0000256" key="3">
    <source>
        <dbReference type="ARBA" id="ARBA00022630"/>
    </source>
</evidence>
<keyword evidence="3 11" id="KW-0285">Flavoprotein</keyword>
<evidence type="ECO:0000256" key="11">
    <source>
        <dbReference type="PIRNR" id="PIRNR006621"/>
    </source>
</evidence>
<dbReference type="AlphaFoldDB" id="A0A9D1SGJ5"/>
<keyword evidence="2" id="KW-0820">tRNA-binding</keyword>
<dbReference type="InterPro" id="IPR001269">
    <property type="entry name" value="DUS_fam"/>
</dbReference>
<protein>
    <recommendedName>
        <fullName evidence="11">tRNA-dihydrouridine synthase</fullName>
        <ecNumber evidence="11">1.3.1.-</ecNumber>
    </recommendedName>
</protein>
<reference evidence="15" key="1">
    <citation type="submission" date="2020-10" db="EMBL/GenBank/DDBJ databases">
        <authorList>
            <person name="Gilroy R."/>
        </authorList>
    </citation>
    <scope>NUCLEOTIDE SEQUENCE</scope>
    <source>
        <strain evidence="15">11687</strain>
    </source>
</reference>
<sequence>MELKPITIGSVRTENNVFLAPLAGYTNYPFRRLCERSGAGLAFTEMVSAKGLKYGSENTKALLYTTPEESPVAVQIFGSEPDIMRAACESEELSPFPIADINMGCPVPKIYKNGEGSALLENPALAEKIVSECAKSGKAVTVKFRVGVSEDKLIAAEFARRMEEAGAALLTVHGRTRDKYYSGEVNYREIAAAKNAVRIPVIANGGVFSEADADELLEKTGADGVMIARAALYDPQIFCDFTGRPREEKRQMIERQIKETRQVFDERFTTVFMRKMVAFYVKGMRGAAGWKERLFACPDPDSLLALVEEIFSE</sequence>
<evidence type="ECO:0000256" key="5">
    <source>
        <dbReference type="ARBA" id="ARBA00022694"/>
    </source>
</evidence>
<keyword evidence="13" id="KW-0547">Nucleotide-binding</keyword>
<reference evidence="15" key="2">
    <citation type="journal article" date="2021" name="PeerJ">
        <title>Extensive microbial diversity within the chicken gut microbiome revealed by metagenomics and culture.</title>
        <authorList>
            <person name="Gilroy R."/>
            <person name="Ravi A."/>
            <person name="Getino M."/>
            <person name="Pursley I."/>
            <person name="Horton D.L."/>
            <person name="Alikhan N.F."/>
            <person name="Baker D."/>
            <person name="Gharbi K."/>
            <person name="Hall N."/>
            <person name="Watson M."/>
            <person name="Adriaenssens E.M."/>
            <person name="Foster-Nyarko E."/>
            <person name="Jarju S."/>
            <person name="Secka A."/>
            <person name="Antonio M."/>
            <person name="Oren A."/>
            <person name="Chaudhuri R.R."/>
            <person name="La Ragione R."/>
            <person name="Hildebrand F."/>
            <person name="Pallen M.J."/>
        </authorList>
    </citation>
    <scope>NUCLEOTIDE SEQUENCE</scope>
    <source>
        <strain evidence="15">11687</strain>
    </source>
</reference>
<dbReference type="Gene3D" id="1.10.1200.80">
    <property type="entry name" value="Putative flavin oxidoreducatase, domain 2"/>
    <property type="match status" value="1"/>
</dbReference>
<gene>
    <name evidence="15" type="ORF">IAC57_04585</name>
</gene>
<dbReference type="InterPro" id="IPR035587">
    <property type="entry name" value="DUS-like_FMN-bd"/>
</dbReference>
<keyword evidence="7" id="KW-0694">RNA-binding</keyword>